<protein>
    <submittedName>
        <fullName evidence="2">Stress responsive A/B Barrel Domain</fullName>
    </submittedName>
</protein>
<dbReference type="InterPro" id="IPR013097">
    <property type="entry name" value="Dabb"/>
</dbReference>
<proteinExistence type="predicted"/>
<accession>A0A1I6CYL4</accession>
<dbReference type="Proteomes" id="UP000199584">
    <property type="component" value="Unassembled WGS sequence"/>
</dbReference>
<dbReference type="EMBL" id="FOYM01000003">
    <property type="protein sequence ID" value="SFQ98355.1"/>
    <property type="molecule type" value="Genomic_DNA"/>
</dbReference>
<dbReference type="SUPFAM" id="SSF54909">
    <property type="entry name" value="Dimeric alpha+beta barrel"/>
    <property type="match status" value="1"/>
</dbReference>
<evidence type="ECO:0000313" key="2">
    <source>
        <dbReference type="EMBL" id="SFQ98355.1"/>
    </source>
</evidence>
<dbReference type="PANTHER" id="PTHR37832:SF1">
    <property type="entry name" value="STRESS-RESPONSE A_B BARREL DOMAIN-CONTAINING PROTEIN"/>
    <property type="match status" value="1"/>
</dbReference>
<keyword evidence="3" id="KW-1185">Reference proteome</keyword>
<dbReference type="AlphaFoldDB" id="A0A1I6CYL4"/>
<feature type="domain" description="Stress-response A/B barrel" evidence="1">
    <location>
        <begin position="2"/>
        <end position="93"/>
    </location>
</feature>
<dbReference type="Pfam" id="PF07876">
    <property type="entry name" value="Dabb"/>
    <property type="match status" value="1"/>
</dbReference>
<dbReference type="PANTHER" id="PTHR37832">
    <property type="entry name" value="BLL2683 PROTEIN"/>
    <property type="match status" value="1"/>
</dbReference>
<sequence>MITHIVLFKLNDRSTENIQKAHDVLSGMQGKIPYLRHLEVGVDVLRSERSYDLALVAKFDSLEDLQAYQIHPVHMEVSRYMTMVRESSVAVDFDS</sequence>
<dbReference type="InterPro" id="IPR011008">
    <property type="entry name" value="Dimeric_a/b-barrel"/>
</dbReference>
<evidence type="ECO:0000259" key="1">
    <source>
        <dbReference type="PROSITE" id="PS51502"/>
    </source>
</evidence>
<organism evidence="2 3">
    <name type="scientific">Desulfoscipio geothermicus DSM 3669</name>
    <dbReference type="NCBI Taxonomy" id="1121426"/>
    <lineage>
        <taxon>Bacteria</taxon>
        <taxon>Bacillati</taxon>
        <taxon>Bacillota</taxon>
        <taxon>Clostridia</taxon>
        <taxon>Eubacteriales</taxon>
        <taxon>Desulfallaceae</taxon>
        <taxon>Desulfoscipio</taxon>
    </lineage>
</organism>
<dbReference type="PROSITE" id="PS51502">
    <property type="entry name" value="S_R_A_B_BARREL"/>
    <property type="match status" value="1"/>
</dbReference>
<name>A0A1I6CYL4_9FIRM</name>
<dbReference type="SMART" id="SM00886">
    <property type="entry name" value="Dabb"/>
    <property type="match status" value="1"/>
</dbReference>
<reference evidence="3" key="1">
    <citation type="submission" date="2016-10" db="EMBL/GenBank/DDBJ databases">
        <authorList>
            <person name="Varghese N."/>
            <person name="Submissions S."/>
        </authorList>
    </citation>
    <scope>NUCLEOTIDE SEQUENCE [LARGE SCALE GENOMIC DNA]</scope>
    <source>
        <strain evidence="3">DSM 3669</strain>
    </source>
</reference>
<dbReference type="RefSeq" id="WP_092481939.1">
    <property type="nucleotide sequence ID" value="NZ_FOYM01000003.1"/>
</dbReference>
<dbReference type="OrthoDB" id="9808130at2"/>
<evidence type="ECO:0000313" key="3">
    <source>
        <dbReference type="Proteomes" id="UP000199584"/>
    </source>
</evidence>
<gene>
    <name evidence="2" type="ORF">SAMN05660706_10386</name>
</gene>
<dbReference type="Gene3D" id="3.30.70.100">
    <property type="match status" value="1"/>
</dbReference>
<dbReference type="STRING" id="39060.SAMN05660706_10386"/>